<proteinExistence type="predicted"/>
<reference evidence="2" key="1">
    <citation type="submission" date="2016-11" db="UniProtKB">
        <authorList>
            <consortium name="WormBaseParasite"/>
        </authorList>
    </citation>
    <scope>IDENTIFICATION</scope>
    <source>
        <strain evidence="2">KR3021</strain>
    </source>
</reference>
<sequence>MTEKVALNLVVDGKSAELNAFAELLLKQNIVKGKDLLVESLITSQLSFPMISNVYAALAAKINYKMPEIGQLLVSRLLKEFGKYYQAEQVTYATHTLKFLAHLTNQHVINESLSYEICLFLLENPTSSSIEMSLSYIREVGMKLTTHSPSKMHSLIDKFHILIAESNGFPSHFRHLILDIKKMFNDKFSSHPSIDKLINVPNKGEQYMHRPSLVDGFRIIGSLQQFRFDKIKEDV</sequence>
<dbReference type="WBParaSite" id="RSKR_0000912166.1">
    <property type="protein sequence ID" value="RSKR_0000912166.1"/>
    <property type="gene ID" value="RSKR_0000912166"/>
</dbReference>
<name>A0AC35U999_9BILA</name>
<evidence type="ECO:0000313" key="2">
    <source>
        <dbReference type="WBParaSite" id="RSKR_0000912166.1"/>
    </source>
</evidence>
<accession>A0AC35U999</accession>
<evidence type="ECO:0000313" key="1">
    <source>
        <dbReference type="Proteomes" id="UP000095286"/>
    </source>
</evidence>
<dbReference type="Proteomes" id="UP000095286">
    <property type="component" value="Unplaced"/>
</dbReference>
<protein>
    <submittedName>
        <fullName evidence="2">MIF4G domain-containing protein</fullName>
    </submittedName>
</protein>
<organism evidence="1 2">
    <name type="scientific">Rhabditophanes sp. KR3021</name>
    <dbReference type="NCBI Taxonomy" id="114890"/>
    <lineage>
        <taxon>Eukaryota</taxon>
        <taxon>Metazoa</taxon>
        <taxon>Ecdysozoa</taxon>
        <taxon>Nematoda</taxon>
        <taxon>Chromadorea</taxon>
        <taxon>Rhabditida</taxon>
        <taxon>Tylenchina</taxon>
        <taxon>Panagrolaimomorpha</taxon>
        <taxon>Strongyloidoidea</taxon>
        <taxon>Alloionematidae</taxon>
        <taxon>Rhabditophanes</taxon>
    </lineage>
</organism>